<comment type="caution">
    <text evidence="1">The sequence shown here is derived from an EMBL/GenBank/DDBJ whole genome shotgun (WGS) entry which is preliminary data.</text>
</comment>
<dbReference type="AlphaFoldDB" id="A0A1G2SGC8"/>
<dbReference type="EMBL" id="MHUW01000007">
    <property type="protein sequence ID" value="OHA84076.1"/>
    <property type="molecule type" value="Genomic_DNA"/>
</dbReference>
<dbReference type="Proteomes" id="UP000177987">
    <property type="component" value="Unassembled WGS sequence"/>
</dbReference>
<dbReference type="STRING" id="1802727.A2937_02680"/>
<accession>A0A1G2SGC8</accession>
<reference evidence="1 2" key="1">
    <citation type="journal article" date="2016" name="Nat. Commun.">
        <title>Thousands of microbial genomes shed light on interconnected biogeochemical processes in an aquifer system.</title>
        <authorList>
            <person name="Anantharaman K."/>
            <person name="Brown C.T."/>
            <person name="Hug L.A."/>
            <person name="Sharon I."/>
            <person name="Castelle C.J."/>
            <person name="Probst A.J."/>
            <person name="Thomas B.C."/>
            <person name="Singh A."/>
            <person name="Wilkins M.J."/>
            <person name="Karaoz U."/>
            <person name="Brodie E.L."/>
            <person name="Williams K.H."/>
            <person name="Hubbard S.S."/>
            <person name="Banfield J.F."/>
        </authorList>
    </citation>
    <scope>NUCLEOTIDE SEQUENCE [LARGE SCALE GENOMIC DNA]</scope>
</reference>
<evidence type="ECO:0000313" key="2">
    <source>
        <dbReference type="Proteomes" id="UP000177987"/>
    </source>
</evidence>
<evidence type="ECO:0000313" key="1">
    <source>
        <dbReference type="EMBL" id="OHA84076.1"/>
    </source>
</evidence>
<evidence type="ECO:0008006" key="3">
    <source>
        <dbReference type="Google" id="ProtNLM"/>
    </source>
</evidence>
<name>A0A1G2SGC8_9BACT</name>
<gene>
    <name evidence="1" type="ORF">A2937_02680</name>
</gene>
<proteinExistence type="predicted"/>
<sequence>MLNNHVYNLLLQATQEHKSLWRIKDSYKKDADGCAECTAFWEKVEKDKEGHVGELEEMIKKHL</sequence>
<protein>
    <recommendedName>
        <fullName evidence="3">Rubrerythrin diiron-binding domain-containing protein</fullName>
    </recommendedName>
</protein>
<organism evidence="1 2">
    <name type="scientific">Candidatus Yonathbacteria bacterium RIFCSPLOWO2_01_FULL_47_33b</name>
    <dbReference type="NCBI Taxonomy" id="1802727"/>
    <lineage>
        <taxon>Bacteria</taxon>
        <taxon>Candidatus Yonathiibacteriota</taxon>
    </lineage>
</organism>